<keyword evidence="13" id="KW-0539">Nucleus</keyword>
<feature type="compositionally biased region" description="Polar residues" evidence="15">
    <location>
        <begin position="245"/>
        <end position="258"/>
    </location>
</feature>
<dbReference type="InterPro" id="IPR000330">
    <property type="entry name" value="SNF2_N"/>
</dbReference>
<evidence type="ECO:0000256" key="11">
    <source>
        <dbReference type="ARBA" id="ARBA00022840"/>
    </source>
</evidence>
<keyword evidence="10" id="KW-0862">Zinc</keyword>
<dbReference type="GeneID" id="14497482"/>
<dbReference type="InterPro" id="IPR014905">
    <property type="entry name" value="HIRAN"/>
</dbReference>
<dbReference type="PROSITE" id="PS51192">
    <property type="entry name" value="HELICASE_ATP_BIND_1"/>
    <property type="match status" value="1"/>
</dbReference>
<evidence type="ECO:0000256" key="1">
    <source>
        <dbReference type="ARBA" id="ARBA00004123"/>
    </source>
</evidence>
<dbReference type="STRING" id="1071380.I2H7H3"/>
<dbReference type="InParanoid" id="I2H7H3"/>
<dbReference type="GO" id="GO:0008270">
    <property type="term" value="F:zinc ion binding"/>
    <property type="evidence" value="ECO:0007669"/>
    <property type="project" value="UniProtKB-KW"/>
</dbReference>
<gene>
    <name evidence="19" type="primary">TBLA0H00320</name>
    <name evidence="19" type="ORF">TBLA_0H00320</name>
</gene>
<evidence type="ECO:0000256" key="3">
    <source>
        <dbReference type="ARBA" id="ARBA00013412"/>
    </source>
</evidence>
<dbReference type="Gene3D" id="3.30.40.10">
    <property type="entry name" value="Zinc/RING finger domain, C3HC4 (zinc finger)"/>
    <property type="match status" value="1"/>
</dbReference>
<feature type="region of interest" description="Disordered" evidence="15">
    <location>
        <begin position="83"/>
        <end position="105"/>
    </location>
</feature>
<dbReference type="OMA" id="KVEPWSN"/>
<evidence type="ECO:0000256" key="14">
    <source>
        <dbReference type="PROSITE-ProRule" id="PRU00175"/>
    </source>
</evidence>
<dbReference type="SUPFAM" id="SSF57850">
    <property type="entry name" value="RING/U-box"/>
    <property type="match status" value="1"/>
</dbReference>
<evidence type="ECO:0000259" key="18">
    <source>
        <dbReference type="PROSITE" id="PS51194"/>
    </source>
</evidence>
<dbReference type="FunCoup" id="I2H7H3">
    <property type="interactions" value="1077"/>
</dbReference>
<feature type="domain" description="Helicase C-terminal" evidence="18">
    <location>
        <begin position="1130"/>
        <end position="1297"/>
    </location>
</feature>
<evidence type="ECO:0000256" key="13">
    <source>
        <dbReference type="ARBA" id="ARBA00023242"/>
    </source>
</evidence>
<keyword evidence="7 14" id="KW-0863">Zinc-finger</keyword>
<dbReference type="Gene3D" id="3.40.50.10810">
    <property type="entry name" value="Tandem AAA-ATPase domain"/>
    <property type="match status" value="1"/>
</dbReference>
<evidence type="ECO:0000256" key="6">
    <source>
        <dbReference type="ARBA" id="ARBA00022763"/>
    </source>
</evidence>
<dbReference type="GO" id="GO:0005634">
    <property type="term" value="C:nucleus"/>
    <property type="evidence" value="ECO:0007669"/>
    <property type="project" value="UniProtKB-SubCell"/>
</dbReference>
<evidence type="ECO:0000256" key="15">
    <source>
        <dbReference type="SAM" id="MobiDB-lite"/>
    </source>
</evidence>
<dbReference type="KEGG" id="tbl:TBLA_0H00320"/>
<keyword evidence="20" id="KW-1185">Reference proteome</keyword>
<dbReference type="SMART" id="SM00490">
    <property type="entry name" value="HELICc"/>
    <property type="match status" value="1"/>
</dbReference>
<dbReference type="InterPro" id="IPR049730">
    <property type="entry name" value="SNF2/RAD54-like_C"/>
</dbReference>
<keyword evidence="11" id="KW-0067">ATP-binding</keyword>
<dbReference type="GO" id="GO:0005524">
    <property type="term" value="F:ATP binding"/>
    <property type="evidence" value="ECO:0007669"/>
    <property type="project" value="UniProtKB-KW"/>
</dbReference>
<evidence type="ECO:0000259" key="16">
    <source>
        <dbReference type="PROSITE" id="PS50089"/>
    </source>
</evidence>
<dbReference type="CDD" id="cd18793">
    <property type="entry name" value="SF2_C_SNF"/>
    <property type="match status" value="1"/>
</dbReference>
<evidence type="ECO:0000313" key="19">
    <source>
        <dbReference type="EMBL" id="CCH62325.1"/>
    </source>
</evidence>
<dbReference type="eggNOG" id="KOG1001">
    <property type="taxonomic scope" value="Eukaryota"/>
</dbReference>
<dbReference type="GO" id="GO:0003676">
    <property type="term" value="F:nucleic acid binding"/>
    <property type="evidence" value="ECO:0007669"/>
    <property type="project" value="InterPro"/>
</dbReference>
<sequence>MTESSQPEISQDQIKGLLQKTSELPLEGEKKLIVKQLKESTQMSADELPVNSSTEIIQDLSQHSNEEFNNEPVDRKIEDPIQEQLQSSQEESKNTTQDHSQRFLTGEPIDRNTILTKLKGLHNDCSFLFAANKLGLKLSEDEAKEENIDEYLNAKRNDFFKTIKSVIPSIDNKALEYLYVKHGNKEDSIEQAILDFSNTSSDSIAQGKDDSFPLVETSSMKAHLITDNGFKSTLLVDTNKKNFPIDTSSPKHSNPATRSSSFQSPSQLSFNKPPLRPNSQNNLPLSNSPASSQRKRTKEYLNRDYKRLKPDLQWKRFIGALQVNALATRPTSKPVEYGSQLSLVKSIPSKNKRIFDSSGKRKNAMSSFIRIMDTKANRELGRVPEDIARIVFPLLGDSIVDFEATMVFCNNRRISIGDTFVFQLDCFLTSKSFEDDEESTLSQGMKGLGEKNSTFNKGMTETDSELHSRTQRMALLNLFDIISLQPILDESKALQENATQKMPDFIDLEDENYNKIDITDDSTSIPSTQHQEDAMDLNQIQSFYKAAQSLESIQNLPETTPSKDIFSLDLRRYQKQGLSWMLRREREFSKVQTNNDKTDPVSEGSITNPLWKQFKWPKDMSWATQKLSEISTDLDDIFFYANLHTGKFSLDKPVIKSMVRGGILSDEMGLGKTISTLALILSVPEDTSIVDKKLFETSNDLVIDLSKPEDAKRPYASKTTLIVVPMSLLNQWSEEFVKANASSEVTHELYYGGNVSSLKKLLINNNKPPSVIITTYGVVQSEWTKIFKETSPHYQVEVSTGLYSLDFFRIVIDEGHTIRNRTTATSKAIMGLSSKRKWILTGTPIINRLDDLYSLVKFLNLEPWSQVNYWKTFISNPFENKQFKQALDVVNSILDPVLLRRTKQMKDIDGKHLVELPPKEVIVEKLEFTNKQNKVYKQFLDKAELSVKSGLARGDLLKQYSTILVHILRLRQICCDESLLGTQDENDEDLKNSNKLVNNKSEIESILKKTEDKQPNNSFTESELQLVTQSLTERFLKNNSYKNMECPICTTDPIDFTDSLFTECGHAFCKSCLEDYLKFQSEKGRDHNCPTCRKEIDSDRLITLQCNSEITEKPNFIHYDNNHKPAKLNALLKHLHVLKDCSPGEQVVVFSQFSSYLDILENEIGNSFKDEDVEIFKFDGRLSLKDRHIVLQNFGKKNLNKMKVLLLSLKAGGVGLNLTVASHAYMMDPWWSPSLEDQAIDRIHRIGQTTNVKVVRFIIKDSIEEKILRIQERKRRIGEAMDADEDERRKRRIEEIQMLFE</sequence>
<feature type="domain" description="RING-type" evidence="16">
    <location>
        <begin position="1046"/>
        <end position="1093"/>
    </location>
</feature>
<dbReference type="OrthoDB" id="2801544at2759"/>
<dbReference type="GO" id="GO:0004386">
    <property type="term" value="F:helicase activity"/>
    <property type="evidence" value="ECO:0007669"/>
    <property type="project" value="UniProtKB-KW"/>
</dbReference>
<accession>I2H7H3</accession>
<keyword evidence="12" id="KW-0234">DNA repair</keyword>
<keyword evidence="9" id="KW-0347">Helicase</keyword>
<evidence type="ECO:0000256" key="7">
    <source>
        <dbReference type="ARBA" id="ARBA00022771"/>
    </source>
</evidence>
<dbReference type="InterPro" id="IPR017907">
    <property type="entry name" value="Znf_RING_CS"/>
</dbReference>
<evidence type="ECO:0000256" key="10">
    <source>
        <dbReference type="ARBA" id="ARBA00022833"/>
    </source>
</evidence>
<protein>
    <recommendedName>
        <fullName evidence="3">DNA repair protein RAD5</fullName>
    </recommendedName>
</protein>
<dbReference type="Pfam" id="PF13639">
    <property type="entry name" value="zf-RING_2"/>
    <property type="match status" value="1"/>
</dbReference>
<dbReference type="Pfam" id="PF00271">
    <property type="entry name" value="Helicase_C"/>
    <property type="match status" value="1"/>
</dbReference>
<dbReference type="InterPro" id="IPR001650">
    <property type="entry name" value="Helicase_C-like"/>
</dbReference>
<evidence type="ECO:0000256" key="5">
    <source>
        <dbReference type="ARBA" id="ARBA00022741"/>
    </source>
</evidence>
<dbReference type="PANTHER" id="PTHR45626:SF22">
    <property type="entry name" value="DNA REPAIR PROTEIN RAD5"/>
    <property type="match status" value="1"/>
</dbReference>
<dbReference type="Pfam" id="PF08797">
    <property type="entry name" value="HIRAN"/>
    <property type="match status" value="1"/>
</dbReference>
<evidence type="ECO:0000256" key="9">
    <source>
        <dbReference type="ARBA" id="ARBA00022806"/>
    </source>
</evidence>
<evidence type="ECO:0000256" key="4">
    <source>
        <dbReference type="ARBA" id="ARBA00022723"/>
    </source>
</evidence>
<feature type="region of interest" description="Disordered" evidence="15">
    <location>
        <begin position="1"/>
        <end position="22"/>
    </location>
</feature>
<feature type="region of interest" description="Disordered" evidence="15">
    <location>
        <begin position="439"/>
        <end position="460"/>
    </location>
</feature>
<dbReference type="GO" id="GO:0016818">
    <property type="term" value="F:hydrolase activity, acting on acid anhydrides, in phosphorus-containing anhydrides"/>
    <property type="evidence" value="ECO:0007669"/>
    <property type="project" value="InterPro"/>
</dbReference>
<feature type="domain" description="Helicase ATP-binding" evidence="17">
    <location>
        <begin position="653"/>
        <end position="862"/>
    </location>
</feature>
<feature type="compositionally biased region" description="Low complexity" evidence="15">
    <location>
        <begin position="277"/>
        <end position="292"/>
    </location>
</feature>
<keyword evidence="8" id="KW-0378">Hydrolase</keyword>
<dbReference type="EMBL" id="HE806323">
    <property type="protein sequence ID" value="CCH62325.1"/>
    <property type="molecule type" value="Genomic_DNA"/>
</dbReference>
<reference evidence="19 20" key="1">
    <citation type="journal article" date="2011" name="Proc. Natl. Acad. Sci. U.S.A.">
        <title>Evolutionary erosion of yeast sex chromosomes by mating-type switching accidents.</title>
        <authorList>
            <person name="Gordon J.L."/>
            <person name="Armisen D."/>
            <person name="Proux-Wera E."/>
            <person name="Oheigeartaigh S.S."/>
            <person name="Byrne K.P."/>
            <person name="Wolfe K.H."/>
        </authorList>
    </citation>
    <scope>NUCLEOTIDE SEQUENCE [LARGE SCALE GENOMIC DNA]</scope>
    <source>
        <strain evidence="20">ATCC 34711 / CBS 6284 / DSM 70876 / NBRC 10599 / NRRL Y-10934 / UCD 77-7</strain>
    </source>
</reference>
<dbReference type="Pfam" id="PF00176">
    <property type="entry name" value="SNF2-rel_dom"/>
    <property type="match status" value="1"/>
</dbReference>
<keyword evidence="6" id="KW-0227">DNA damage</keyword>
<dbReference type="SMART" id="SM00910">
    <property type="entry name" value="HIRAN"/>
    <property type="match status" value="1"/>
</dbReference>
<comment type="similarity">
    <text evidence="2">Belongs to the SNF2/RAD54 helicase family.</text>
</comment>
<dbReference type="RefSeq" id="XP_004181844.1">
    <property type="nucleotide sequence ID" value="XM_004181796.1"/>
</dbReference>
<dbReference type="InterPro" id="IPR050628">
    <property type="entry name" value="SNF2_RAD54_helicase_TF"/>
</dbReference>
<evidence type="ECO:0000259" key="17">
    <source>
        <dbReference type="PROSITE" id="PS51192"/>
    </source>
</evidence>
<dbReference type="GO" id="GO:0006281">
    <property type="term" value="P:DNA repair"/>
    <property type="evidence" value="ECO:0007669"/>
    <property type="project" value="UniProtKB-KW"/>
</dbReference>
<proteinExistence type="inferred from homology"/>
<evidence type="ECO:0000313" key="20">
    <source>
        <dbReference type="Proteomes" id="UP000002866"/>
    </source>
</evidence>
<feature type="region of interest" description="Disordered" evidence="15">
    <location>
        <begin position="245"/>
        <end position="298"/>
    </location>
</feature>
<evidence type="ECO:0000256" key="12">
    <source>
        <dbReference type="ARBA" id="ARBA00023204"/>
    </source>
</evidence>
<dbReference type="PROSITE" id="PS51194">
    <property type="entry name" value="HELICASE_CTER"/>
    <property type="match status" value="1"/>
</dbReference>
<dbReference type="Proteomes" id="UP000002866">
    <property type="component" value="Chromosome 8"/>
</dbReference>
<dbReference type="GO" id="GO:0008094">
    <property type="term" value="F:ATP-dependent activity, acting on DNA"/>
    <property type="evidence" value="ECO:0007669"/>
    <property type="project" value="TreeGrafter"/>
</dbReference>
<dbReference type="InterPro" id="IPR027417">
    <property type="entry name" value="P-loop_NTPase"/>
</dbReference>
<dbReference type="Gene3D" id="3.40.50.300">
    <property type="entry name" value="P-loop containing nucleotide triphosphate hydrolases"/>
    <property type="match status" value="2"/>
</dbReference>
<name>I2H7H3_HENB6</name>
<organism evidence="19 20">
    <name type="scientific">Henningerozyma blattae (strain ATCC 34711 / CBS 6284 / DSM 70876 / NBRC 10599 / NRRL Y-10934 / UCD 77-7)</name>
    <name type="common">Yeast</name>
    <name type="synonym">Tetrapisispora blattae</name>
    <dbReference type="NCBI Taxonomy" id="1071380"/>
    <lineage>
        <taxon>Eukaryota</taxon>
        <taxon>Fungi</taxon>
        <taxon>Dikarya</taxon>
        <taxon>Ascomycota</taxon>
        <taxon>Saccharomycotina</taxon>
        <taxon>Saccharomycetes</taxon>
        <taxon>Saccharomycetales</taxon>
        <taxon>Saccharomycetaceae</taxon>
        <taxon>Henningerozyma</taxon>
    </lineage>
</organism>
<dbReference type="InterPro" id="IPR013083">
    <property type="entry name" value="Znf_RING/FYVE/PHD"/>
</dbReference>
<feature type="compositionally biased region" description="Polar residues" evidence="15">
    <location>
        <begin position="1"/>
        <end position="13"/>
    </location>
</feature>
<dbReference type="SUPFAM" id="SSF52540">
    <property type="entry name" value="P-loop containing nucleoside triphosphate hydrolases"/>
    <property type="match status" value="2"/>
</dbReference>
<dbReference type="CDD" id="cd18008">
    <property type="entry name" value="DEXDc_SHPRH-like"/>
    <property type="match status" value="1"/>
</dbReference>
<evidence type="ECO:0000256" key="2">
    <source>
        <dbReference type="ARBA" id="ARBA00007025"/>
    </source>
</evidence>
<dbReference type="InterPro" id="IPR038718">
    <property type="entry name" value="SNF2-like_sf"/>
</dbReference>
<dbReference type="HOGENOM" id="CLU_000315_2_5_1"/>
<dbReference type="PROSITE" id="PS50089">
    <property type="entry name" value="ZF_RING_2"/>
    <property type="match status" value="1"/>
</dbReference>
<keyword evidence="5" id="KW-0547">Nucleotide-binding</keyword>
<dbReference type="SMART" id="SM00184">
    <property type="entry name" value="RING"/>
    <property type="match status" value="1"/>
</dbReference>
<feature type="compositionally biased region" description="Polar residues" evidence="15">
    <location>
        <begin position="451"/>
        <end position="460"/>
    </location>
</feature>
<evidence type="ECO:0000256" key="8">
    <source>
        <dbReference type="ARBA" id="ARBA00022801"/>
    </source>
</evidence>
<keyword evidence="4" id="KW-0479">Metal-binding</keyword>
<feature type="compositionally biased region" description="Low complexity" evidence="15">
    <location>
        <begin position="259"/>
        <end position="270"/>
    </location>
</feature>
<dbReference type="InterPro" id="IPR014001">
    <property type="entry name" value="Helicase_ATP-bd"/>
</dbReference>
<dbReference type="PROSITE" id="PS00518">
    <property type="entry name" value="ZF_RING_1"/>
    <property type="match status" value="1"/>
</dbReference>
<dbReference type="SMART" id="SM00487">
    <property type="entry name" value="DEXDc"/>
    <property type="match status" value="1"/>
</dbReference>
<dbReference type="InterPro" id="IPR001841">
    <property type="entry name" value="Znf_RING"/>
</dbReference>
<dbReference type="PANTHER" id="PTHR45626">
    <property type="entry name" value="TRANSCRIPTION TERMINATION FACTOR 2-RELATED"/>
    <property type="match status" value="1"/>
</dbReference>
<comment type="subcellular location">
    <subcellularLocation>
        <location evidence="1">Nucleus</location>
    </subcellularLocation>
</comment>